<proteinExistence type="predicted"/>
<comment type="caution">
    <text evidence="2">The sequence shown here is derived from an EMBL/GenBank/DDBJ whole genome shotgun (WGS) entry which is preliminary data.</text>
</comment>
<sequence length="179" mass="19121">MKAFLFIPALLLGLGFAPALAQKTASAPATQQTQQSPVQLVLNDFLVTSVRGADGKTTERLNPDASRVRPGDVIHYDLAARNVSRAPLGNVRPSLPVPAGTVFVASSGGTGNVVTEYSFDGGKTFGKAPLFRSVTVTENGKAVTRRVQVQPSEYTHVRWNLGTLAPGQTHKMALRVRVR</sequence>
<feature type="signal peptide" evidence="1">
    <location>
        <begin position="1"/>
        <end position="21"/>
    </location>
</feature>
<dbReference type="EMBL" id="BNAL01000013">
    <property type="protein sequence ID" value="GHG02117.1"/>
    <property type="molecule type" value="Genomic_DNA"/>
</dbReference>
<dbReference type="PIRSF" id="PIRSF014979">
    <property type="entry name" value="UCP014979"/>
    <property type="match status" value="1"/>
</dbReference>
<dbReference type="Proteomes" id="UP000632154">
    <property type="component" value="Unassembled WGS sequence"/>
</dbReference>
<evidence type="ECO:0000313" key="3">
    <source>
        <dbReference type="Proteomes" id="UP000632154"/>
    </source>
</evidence>
<organism evidence="2 3">
    <name type="scientific">Deinococcus piscis</name>
    <dbReference type="NCBI Taxonomy" id="394230"/>
    <lineage>
        <taxon>Bacteria</taxon>
        <taxon>Thermotogati</taxon>
        <taxon>Deinococcota</taxon>
        <taxon>Deinococci</taxon>
        <taxon>Deinococcales</taxon>
        <taxon>Deinococcaceae</taxon>
        <taxon>Deinococcus</taxon>
    </lineage>
</organism>
<dbReference type="RefSeq" id="WP_189642861.1">
    <property type="nucleotide sequence ID" value="NZ_BNAL01000013.1"/>
</dbReference>
<reference evidence="3" key="1">
    <citation type="journal article" date="2019" name="Int. J. Syst. Evol. Microbiol.">
        <title>The Global Catalogue of Microorganisms (GCM) 10K type strain sequencing project: providing services to taxonomists for standard genome sequencing and annotation.</title>
        <authorList>
            <consortium name="The Broad Institute Genomics Platform"/>
            <consortium name="The Broad Institute Genome Sequencing Center for Infectious Disease"/>
            <person name="Wu L."/>
            <person name="Ma J."/>
        </authorList>
    </citation>
    <scope>NUCLEOTIDE SEQUENCE [LARGE SCALE GENOMIC DNA]</scope>
    <source>
        <strain evidence="3">CGMCC 1.18439</strain>
    </source>
</reference>
<evidence type="ECO:0008006" key="4">
    <source>
        <dbReference type="Google" id="ProtNLM"/>
    </source>
</evidence>
<name>A0ABQ3K850_9DEIO</name>
<evidence type="ECO:0000313" key="2">
    <source>
        <dbReference type="EMBL" id="GHG02117.1"/>
    </source>
</evidence>
<keyword evidence="3" id="KW-1185">Reference proteome</keyword>
<protein>
    <recommendedName>
        <fullName evidence="4">DUF11 domain-containing protein</fullName>
    </recommendedName>
</protein>
<accession>A0ABQ3K850</accession>
<keyword evidence="1" id="KW-0732">Signal</keyword>
<evidence type="ECO:0000256" key="1">
    <source>
        <dbReference type="SAM" id="SignalP"/>
    </source>
</evidence>
<gene>
    <name evidence="2" type="ORF">GCM10017783_12950</name>
</gene>
<dbReference type="InterPro" id="IPR014468">
    <property type="entry name" value="UCP014979"/>
</dbReference>
<feature type="chain" id="PRO_5045198248" description="DUF11 domain-containing protein" evidence="1">
    <location>
        <begin position="22"/>
        <end position="179"/>
    </location>
</feature>